<feature type="region of interest" description="Disordered" evidence="11">
    <location>
        <begin position="748"/>
        <end position="770"/>
    </location>
</feature>
<proteinExistence type="inferred from homology"/>
<feature type="domain" description="RecC C-terminal" evidence="12">
    <location>
        <begin position="770"/>
        <end position="987"/>
    </location>
</feature>
<comment type="function">
    <text evidence="10">A helicase/nuclease that prepares dsDNA breaks (DSB) for recombinational DNA repair. Binds to DSBs and unwinds DNA via a highly rapid and processive ATP-dependent bidirectional helicase activity. Unwinds dsDNA until it encounters a Chi (crossover hotspot instigator) sequence from the 3' direction. Cuts ssDNA a few nucleotides 3' to the Chi site. The properties and activities of the enzyme are changed at Chi. The Chi-altered holoenzyme produces a long 3'-ssDNA overhang and facilitates RecA-binding to the ssDNA for homologous DNA recombination and repair. Holoenzyme degrades any linearized DNA that is unable to undergo homologous recombination. In the holoenzyme this subunit recognizes the wild-type Chi sequence, and when added to isolated RecB increases its ATP-dependent helicase processivity.</text>
</comment>
<evidence type="ECO:0000256" key="3">
    <source>
        <dbReference type="ARBA" id="ARBA00022763"/>
    </source>
</evidence>
<keyword evidence="4 10" id="KW-0378">Hydrolase</keyword>
<dbReference type="PIRSF" id="PIRSF000980">
    <property type="entry name" value="RecC"/>
    <property type="match status" value="1"/>
</dbReference>
<accession>A0A0B5CH15</accession>
<evidence type="ECO:0000256" key="1">
    <source>
        <dbReference type="ARBA" id="ARBA00022722"/>
    </source>
</evidence>
<evidence type="ECO:0000256" key="8">
    <source>
        <dbReference type="ARBA" id="ARBA00023125"/>
    </source>
</evidence>
<organism evidence="13 14">
    <name type="scientific">Neisseria elongata subsp. glycolytica ATCC 29315</name>
    <dbReference type="NCBI Taxonomy" id="546263"/>
    <lineage>
        <taxon>Bacteria</taxon>
        <taxon>Pseudomonadati</taxon>
        <taxon>Pseudomonadota</taxon>
        <taxon>Betaproteobacteria</taxon>
        <taxon>Neisseriales</taxon>
        <taxon>Neisseriaceae</taxon>
        <taxon>Neisseria</taxon>
    </lineage>
</organism>
<dbReference type="InterPro" id="IPR011335">
    <property type="entry name" value="Restrct_endonuc-II-like"/>
</dbReference>
<dbReference type="Pfam" id="PF04257">
    <property type="entry name" value="Exonuc_V_gamma"/>
    <property type="match status" value="1"/>
</dbReference>
<dbReference type="SUPFAM" id="SSF52980">
    <property type="entry name" value="Restriction endonuclease-like"/>
    <property type="match status" value="1"/>
</dbReference>
<dbReference type="InterPro" id="IPR006697">
    <property type="entry name" value="RecC"/>
</dbReference>
<keyword evidence="3 10" id="KW-0227">DNA damage</keyword>
<evidence type="ECO:0000256" key="5">
    <source>
        <dbReference type="ARBA" id="ARBA00022806"/>
    </source>
</evidence>
<sequence>MLHLYQSNRLEDLAELLWKIQESSPLSDPLQEEEILVQSQGMRRFIEHALAKSGGIAANLRFSLPAGFNWRLMRELLPGIPELSPFNTEVMRWRLLELFFSDGLSASEYSAARQALSAYLSGGSVAAYQLAGQLADIFDQYLVYRPDWIDAWQNGRLIGLGEDEIWQAELWRFLDDGRQIAPHRVALWHKLLDALSAPGAKLPERLFVFGIATLAPMYLQLLQAVAQHSEVHIFALNPAAEYWGNIIEPAQMLQNPDDTDLSQTGHPLLASLGKQGRDFFNALTESELHTDLQVYADEPLSDGLLHRLQYDIQTLSLPDGTAALDDSIRIVCAHSPLRELQILKEHLLQQFDCRPDLQPHDIAVLTPDIEPYVPFIEAVFGEQSGRPLPYSVSDVKLSRRRPLLHALEQVLELFDSRFEADKVTALLDSEPVLTRFGLTREDLPLLHDTIASLNIHWGLDAEMRDGADPLFTWQQGLDRLALGWLLPYGGGLWQGISPWHTDPGHTAVLSRFAAFIRRLAHWRQIWMQPENIGGWTERVRKLAGELFTPTEDDGQSVRQLEQALARWHQEAELAGFGGKLPYSVINLHLARFLGSQSETGFLRGGITFCSMVPMRSLPFKTICLLGLNDGLFPRNTRAAAFDLIARHPKKGDRARRDDDRYLFLESLISAREHLYLSYVGRSIRTNEALAPSALLNELADCIADMTGKSTAELYAGQIEQHPLQAFSTRYFDGGSLSSSRQDYADALNRPSETRPPFYTRPLEDGEPPLSVSQNELTTFWKNPVKHWLRHTLDWQPPYLEEADSAGEPFAPPKSREITAAYLQARREHRDFADTAAELTAQSMLPAGQLGTLWRANFETAAKSLEQEILDSPKLPAAPYEYLSDGLTLHGSLTALHLHGQIHFLDHRPNAPEKIGLYLQHLIYNTVRPAGSGDFSSRWVLPDEILTLPPVPAGHAAEILNGWLAYYLIGQTRPLPFFPKTSLAAAQTLLSESKKSEDEKLQAARKAAATHYFGGKMNVGQADYAEVALVFGKDETPPIESELFWLLIENLLLPTLSALQEAV</sequence>
<reference evidence="13 14" key="2">
    <citation type="journal article" date="2015" name="PLoS Genet.">
        <title>Common Cell Shape Evolution of Two Nasopharyngeal Pathogens.</title>
        <authorList>
            <person name="Veyrier F.J."/>
            <person name="Biais N."/>
            <person name="Morales P."/>
            <person name="Belkacem N."/>
            <person name="Guilhen C."/>
            <person name="Ranjeva S."/>
            <person name="Sismeiro O."/>
            <person name="Pehau-Arnaudet G."/>
            <person name="Rocha E.P."/>
            <person name="Werts C."/>
            <person name="Taha M.K."/>
            <person name="Boneca I.G."/>
        </authorList>
    </citation>
    <scope>NUCLEOTIDE SEQUENCE [LARGE SCALE GENOMIC DNA]</scope>
    <source>
        <strain evidence="13 14">ATCC 29315</strain>
    </source>
</reference>
<keyword evidence="5 10" id="KW-0347">Helicase</keyword>
<dbReference type="Proteomes" id="UP000031392">
    <property type="component" value="Chromosome"/>
</dbReference>
<evidence type="ECO:0000256" key="9">
    <source>
        <dbReference type="ARBA" id="ARBA00023204"/>
    </source>
</evidence>
<evidence type="ECO:0000256" key="4">
    <source>
        <dbReference type="ARBA" id="ARBA00022801"/>
    </source>
</evidence>
<keyword evidence="8 10" id="KW-0238">DNA-binding</keyword>
<reference evidence="14" key="1">
    <citation type="submission" date="2014-05" db="EMBL/GenBank/DDBJ databases">
        <title>Complete Genome sequence of Neisseria elongata subsp. glycolytica.</title>
        <authorList>
            <person name="Veyrier F.J."/>
            <person name="Taha M.-K."/>
        </authorList>
    </citation>
    <scope>NUCLEOTIDE SEQUENCE [LARGE SCALE GENOMIC DNA]</scope>
    <source>
        <strain evidence="14">ATCC 29315</strain>
    </source>
</reference>
<evidence type="ECO:0000259" key="12">
    <source>
        <dbReference type="Pfam" id="PF17946"/>
    </source>
</evidence>
<evidence type="ECO:0000256" key="2">
    <source>
        <dbReference type="ARBA" id="ARBA00022741"/>
    </source>
</evidence>
<dbReference type="NCBIfam" id="TIGR01450">
    <property type="entry name" value="recC"/>
    <property type="match status" value="1"/>
</dbReference>
<evidence type="ECO:0000256" key="11">
    <source>
        <dbReference type="SAM" id="MobiDB-lite"/>
    </source>
</evidence>
<dbReference type="PATRIC" id="fig|546263.7.peg.1167"/>
<keyword evidence="6 10" id="KW-0269">Exonuclease</keyword>
<evidence type="ECO:0000256" key="6">
    <source>
        <dbReference type="ARBA" id="ARBA00022839"/>
    </source>
</evidence>
<dbReference type="InterPro" id="IPR041500">
    <property type="entry name" value="RecC_C"/>
</dbReference>
<dbReference type="GO" id="GO:0008854">
    <property type="term" value="F:exodeoxyribonuclease V activity"/>
    <property type="evidence" value="ECO:0007669"/>
    <property type="project" value="InterPro"/>
</dbReference>
<dbReference type="RefSeq" id="WP_041961365.1">
    <property type="nucleotide sequence ID" value="NZ_CP007726.1"/>
</dbReference>
<dbReference type="PANTHER" id="PTHR30591">
    <property type="entry name" value="RECBCD ENZYME SUBUNIT RECC"/>
    <property type="match status" value="1"/>
</dbReference>
<dbReference type="Gene3D" id="1.10.10.160">
    <property type="match status" value="1"/>
</dbReference>
<comment type="similarity">
    <text evidence="10">Belongs to the RecC family.</text>
</comment>
<dbReference type="GO" id="GO:0003678">
    <property type="term" value="F:DNA helicase activity"/>
    <property type="evidence" value="ECO:0007669"/>
    <property type="project" value="UniProtKB-UniRule"/>
</dbReference>
<dbReference type="AlphaFoldDB" id="A0A0B5CH15"/>
<name>A0A0B5CH15_NEIEG</name>
<gene>
    <name evidence="10" type="primary">recC</name>
    <name evidence="13" type="ORF">NELON_05465</name>
</gene>
<dbReference type="Gene3D" id="3.40.50.300">
    <property type="entry name" value="P-loop containing nucleotide triphosphate hydrolases"/>
    <property type="match status" value="2"/>
</dbReference>
<dbReference type="KEGG" id="nel:NELON_05465"/>
<evidence type="ECO:0000313" key="14">
    <source>
        <dbReference type="Proteomes" id="UP000031392"/>
    </source>
</evidence>
<dbReference type="GO" id="GO:0009338">
    <property type="term" value="C:exodeoxyribonuclease V complex"/>
    <property type="evidence" value="ECO:0007669"/>
    <property type="project" value="InterPro"/>
</dbReference>
<keyword evidence="7 10" id="KW-0067">ATP-binding</keyword>
<dbReference type="EMBL" id="CP007726">
    <property type="protein sequence ID" value="AJE18393.1"/>
    <property type="molecule type" value="Genomic_DNA"/>
</dbReference>
<keyword evidence="14" id="KW-1185">Reference proteome</keyword>
<dbReference type="GO" id="GO:0003677">
    <property type="term" value="F:DNA binding"/>
    <property type="evidence" value="ECO:0007669"/>
    <property type="project" value="UniProtKB-UniRule"/>
</dbReference>
<dbReference type="InterPro" id="IPR013986">
    <property type="entry name" value="DExx_box_DNA_helicase_dom_sf"/>
</dbReference>
<dbReference type="InterPro" id="IPR027417">
    <property type="entry name" value="P-loop_NTPase"/>
</dbReference>
<evidence type="ECO:0000256" key="10">
    <source>
        <dbReference type="HAMAP-Rule" id="MF_01486"/>
    </source>
</evidence>
<keyword evidence="2 10" id="KW-0547">Nucleotide-binding</keyword>
<keyword evidence="9 10" id="KW-0234">DNA repair</keyword>
<dbReference type="Pfam" id="PF17946">
    <property type="entry name" value="RecC_C"/>
    <property type="match status" value="1"/>
</dbReference>
<dbReference type="HAMAP" id="MF_01486">
    <property type="entry name" value="RecC"/>
    <property type="match status" value="1"/>
</dbReference>
<protein>
    <recommendedName>
        <fullName evidence="10">RecBCD enzyme subunit RecC</fullName>
    </recommendedName>
    <alternativeName>
        <fullName evidence="10">Exonuclease V subunit RecC</fullName>
        <shortName evidence="10">ExoV subunit RecC</shortName>
    </alternativeName>
    <alternativeName>
        <fullName evidence="10">Helicase/nuclease RecBCD subunit RecC</fullName>
    </alternativeName>
</protein>
<dbReference type="GO" id="GO:0000724">
    <property type="term" value="P:double-strand break repair via homologous recombination"/>
    <property type="evidence" value="ECO:0007669"/>
    <property type="project" value="UniProtKB-UniRule"/>
</dbReference>
<dbReference type="GO" id="GO:0005524">
    <property type="term" value="F:ATP binding"/>
    <property type="evidence" value="ECO:0007669"/>
    <property type="project" value="UniProtKB-UniRule"/>
</dbReference>
<dbReference type="HOGENOM" id="CLU_007513_0_0_4"/>
<keyword evidence="1 10" id="KW-0540">Nuclease</keyword>
<dbReference type="SUPFAM" id="SSF52540">
    <property type="entry name" value="P-loop containing nucleoside triphosphate hydrolases"/>
    <property type="match status" value="2"/>
</dbReference>
<dbReference type="Gene3D" id="3.40.50.10930">
    <property type="match status" value="1"/>
</dbReference>
<comment type="subunit">
    <text evidence="10">Heterotrimer of RecB, RecC and RecD. All subunits contribute to DNA-binding.</text>
</comment>
<evidence type="ECO:0000313" key="13">
    <source>
        <dbReference type="EMBL" id="AJE18393.1"/>
    </source>
</evidence>
<dbReference type="PANTHER" id="PTHR30591:SF1">
    <property type="entry name" value="RECBCD ENZYME SUBUNIT RECC"/>
    <property type="match status" value="1"/>
</dbReference>
<comment type="miscellaneous">
    <text evidence="10">In the RecBCD complex, RecB has a slow 3'-5' helicase, an exonuclease activity and loads RecA onto ssDNA, RecD has a fast 5'-3' helicase activity, while RecC stimulates the ATPase and processivity of the RecB helicase and contributes to recognition of the Chi site.</text>
</comment>
<evidence type="ECO:0000256" key="7">
    <source>
        <dbReference type="ARBA" id="ARBA00022840"/>
    </source>
</evidence>